<feature type="domain" description="Stealth protein CR4 conserved region 4" evidence="5">
    <location>
        <begin position="635"/>
        <end position="674"/>
    </location>
</feature>
<feature type="compositionally biased region" description="Basic and acidic residues" evidence="2">
    <location>
        <begin position="275"/>
        <end position="293"/>
    </location>
</feature>
<feature type="compositionally biased region" description="Basic and acidic residues" evidence="2">
    <location>
        <begin position="372"/>
        <end position="390"/>
    </location>
</feature>
<dbReference type="Proteomes" id="UP000695022">
    <property type="component" value="Unplaced"/>
</dbReference>
<reference evidence="7" key="1">
    <citation type="submission" date="2025-08" db="UniProtKB">
        <authorList>
            <consortium name="RefSeq"/>
        </authorList>
    </citation>
    <scope>IDENTIFICATION</scope>
</reference>
<feature type="compositionally biased region" description="Low complexity" evidence="2">
    <location>
        <begin position="339"/>
        <end position="357"/>
    </location>
</feature>
<evidence type="ECO:0000256" key="1">
    <source>
        <dbReference type="ARBA" id="ARBA00022679"/>
    </source>
</evidence>
<keyword evidence="3" id="KW-0472">Membrane</keyword>
<keyword evidence="1" id="KW-0808">Transferase</keyword>
<feature type="region of interest" description="Disordered" evidence="2">
    <location>
        <begin position="315"/>
        <end position="465"/>
    </location>
</feature>
<dbReference type="RefSeq" id="XP_014676987.1">
    <property type="nucleotide sequence ID" value="XM_014821501.1"/>
</dbReference>
<name>A0ABM1EXR6_PRICU</name>
<evidence type="ECO:0000259" key="5">
    <source>
        <dbReference type="Pfam" id="PF17103"/>
    </source>
</evidence>
<keyword evidence="3" id="KW-1133">Transmembrane helix</keyword>
<evidence type="ECO:0000256" key="3">
    <source>
        <dbReference type="SAM" id="Phobius"/>
    </source>
</evidence>
<feature type="compositionally biased region" description="Low complexity" evidence="2">
    <location>
        <begin position="238"/>
        <end position="248"/>
    </location>
</feature>
<gene>
    <name evidence="7" type="primary">LOC106816858</name>
</gene>
<protein>
    <submittedName>
        <fullName evidence="7">N-acetylglucosamine-1-phosphotransferase subunits alpha/beta-like</fullName>
    </submittedName>
</protein>
<dbReference type="InterPro" id="IPR047141">
    <property type="entry name" value="Stealth"/>
</dbReference>
<dbReference type="Pfam" id="PF17102">
    <property type="entry name" value="Stealth_CR3"/>
    <property type="match status" value="1"/>
</dbReference>
<dbReference type="PANTHER" id="PTHR24045">
    <property type="match status" value="1"/>
</dbReference>
<dbReference type="PANTHER" id="PTHR24045:SF0">
    <property type="entry name" value="N-ACETYLGLUCOSAMINE-1-PHOSPHOTRANSFERASE SUBUNITS ALPHA_BETA"/>
    <property type="match status" value="1"/>
</dbReference>
<organism evidence="6 7">
    <name type="scientific">Priapulus caudatus</name>
    <name type="common">Priapulid worm</name>
    <dbReference type="NCBI Taxonomy" id="37621"/>
    <lineage>
        <taxon>Eukaryota</taxon>
        <taxon>Metazoa</taxon>
        <taxon>Ecdysozoa</taxon>
        <taxon>Scalidophora</taxon>
        <taxon>Priapulida</taxon>
        <taxon>Priapulimorpha</taxon>
        <taxon>Priapulimorphida</taxon>
        <taxon>Priapulidae</taxon>
        <taxon>Priapulus</taxon>
    </lineage>
</organism>
<evidence type="ECO:0000259" key="4">
    <source>
        <dbReference type="Pfam" id="PF17102"/>
    </source>
</evidence>
<evidence type="ECO:0000313" key="6">
    <source>
        <dbReference type="Proteomes" id="UP000695022"/>
    </source>
</evidence>
<feature type="domain" description="Stealth protein CR3 conserved region 3" evidence="4">
    <location>
        <begin position="571"/>
        <end position="619"/>
    </location>
</feature>
<proteinExistence type="predicted"/>
<accession>A0ABM1EXR6</accession>
<feature type="transmembrane region" description="Helical" evidence="3">
    <location>
        <begin position="690"/>
        <end position="708"/>
    </location>
</feature>
<keyword evidence="3" id="KW-0812">Transmembrane</keyword>
<sequence>MAAFSRTWRRVETVRRGINVFYLDLSALFPEGSEITDASYEEHPVIRTGGISQPHKTLHMILYGEHNQTNITLTGAGTTVDAKFVTFMVRLTVDTLHVRRYNYTVPKELQADADAAAAAAMDYDQLPLTFAEIPPDKRGPQLVADSAAEPVAAAAGVSTDTDSLIRRLIFPPEVQAELGAVDREAADGDLTESGSRIQKSAIVAKFLSDLKSKNHAIPYRDDDAVAAPKNLLPVAAATASATNQKAQQPPAGREAPAAADVRVIVDPPPVGRRAGGGEERAGEKPAGEERRGLFERQAEELLAQQRKLAEDQERLDLNSQQRAVPPGQQRQIRGGGGQRQPQPAAAQTPSPQQPRQQSKSRDAPVANADLPPAREAKSGNADRKAAEHQEAPPPVGGGGGGGGGEDQDVARRQAEKLHEQMRILGEQQEKVNAQKEKAAAKKKERKDAAAAGKMRERKPARVKRESAGIVAKDEQVGAAKDGEGRQVGARRLQGITGASGVDVQEMGNLPWERQGVFQDLIEESGRRRALRGYETAARRGRRTLDTFADSLRFVNKLYSRHYGYEARKVPAHMPHMIDVAVMDALHARFPAEWDETSRHRIRSPNDMQFSFSYFYFLMSEKQTMTTEELFAMFDTDKTREATTVKALLHDFYETMLPLQCQFELPLDYRNRFLHMAELRSWRIYRDILKAITYLCLFLLVCFSAASFCSQQISAVSRRVWRTRRESGSPGDGSRMNV</sequence>
<evidence type="ECO:0000256" key="2">
    <source>
        <dbReference type="SAM" id="MobiDB-lite"/>
    </source>
</evidence>
<keyword evidence="6" id="KW-1185">Reference proteome</keyword>
<dbReference type="Pfam" id="PF17103">
    <property type="entry name" value="Stealth_CR4"/>
    <property type="match status" value="1"/>
</dbReference>
<feature type="compositionally biased region" description="Basic and acidic residues" evidence="2">
    <location>
        <begin position="408"/>
        <end position="465"/>
    </location>
</feature>
<feature type="region of interest" description="Disordered" evidence="2">
    <location>
        <begin position="238"/>
        <end position="293"/>
    </location>
</feature>
<evidence type="ECO:0000313" key="7">
    <source>
        <dbReference type="RefSeq" id="XP_014676987.1"/>
    </source>
</evidence>
<dbReference type="InterPro" id="IPR031356">
    <property type="entry name" value="Stealth_CR4"/>
</dbReference>
<dbReference type="GeneID" id="106816858"/>
<dbReference type="InterPro" id="IPR031357">
    <property type="entry name" value="Stealth_CR3"/>
</dbReference>